<accession>A0ABY5IVA3</accession>
<dbReference type="EMBL" id="CP101751">
    <property type="protein sequence ID" value="UUC46756.1"/>
    <property type="molecule type" value="Genomic_DNA"/>
</dbReference>
<proteinExistence type="predicted"/>
<organism evidence="1 2">
    <name type="scientific">Flavobacterium cerinum</name>
    <dbReference type="NCBI Taxonomy" id="2502784"/>
    <lineage>
        <taxon>Bacteria</taxon>
        <taxon>Pseudomonadati</taxon>
        <taxon>Bacteroidota</taxon>
        <taxon>Flavobacteriia</taxon>
        <taxon>Flavobacteriales</taxon>
        <taxon>Flavobacteriaceae</taxon>
        <taxon>Flavobacterium</taxon>
    </lineage>
</organism>
<sequence>MSKVRFEYILKYSTIKSDKENLDIAELSLPGLKKIAFGKIVVFFAPKKEYILLETGIIDYLEQFRIIIKEIDSGNHNPFSVSSDWYSNSLKYFYDKKSDKIRILESNDNEFDIMTDYTSFKKAYSKFRENTIKDIIECYPELKNNEAFNLLIRDIKSQK</sequence>
<evidence type="ECO:0000313" key="1">
    <source>
        <dbReference type="EMBL" id="UUC46756.1"/>
    </source>
</evidence>
<keyword evidence="2" id="KW-1185">Reference proteome</keyword>
<name>A0ABY5IVA3_9FLAO</name>
<gene>
    <name evidence="1" type="ORF">NOX80_06030</name>
</gene>
<dbReference type="Proteomes" id="UP001059844">
    <property type="component" value="Chromosome"/>
</dbReference>
<protein>
    <submittedName>
        <fullName evidence="1">Uncharacterized protein</fullName>
    </submittedName>
</protein>
<reference evidence="1" key="1">
    <citation type="submission" date="2022-07" db="EMBL/GenBank/DDBJ databases">
        <title>Isolation, identification, and degradation of a PFOSA degrading strain from sewage treatment plant.</title>
        <authorList>
            <person name="Zhang L."/>
            <person name="Huo Y."/>
        </authorList>
    </citation>
    <scope>NUCLEOTIDE SEQUENCE</scope>
    <source>
        <strain evidence="1">C1</strain>
    </source>
</reference>
<evidence type="ECO:0000313" key="2">
    <source>
        <dbReference type="Proteomes" id="UP001059844"/>
    </source>
</evidence>
<dbReference type="RefSeq" id="WP_256552411.1">
    <property type="nucleotide sequence ID" value="NZ_CP101751.1"/>
</dbReference>